<evidence type="ECO:0000259" key="1">
    <source>
        <dbReference type="Pfam" id="PF13546"/>
    </source>
</evidence>
<feature type="domain" description="Transposase IS701-like DDE" evidence="1">
    <location>
        <begin position="3"/>
        <end position="40"/>
    </location>
</feature>
<sequence>MTEHLGDEQGILIIDETGFVKKGTHSAGVQRQYSGTAGKLKVALKKPKGNVGWIITKCGSGRVGTGILRCCYWPMRSWLFCGYRRKKPPAGLIALSVSELRNLLSKLMKKTRETVEQILSWSDWRRRHQYRAQQCHYRRRDNPVLTDQLRL</sequence>
<keyword evidence="3" id="KW-1185">Reference proteome</keyword>
<dbReference type="EMBL" id="NJAJ01000046">
    <property type="protein sequence ID" value="PHM60830.1"/>
    <property type="molecule type" value="Genomic_DNA"/>
</dbReference>
<evidence type="ECO:0000313" key="3">
    <source>
        <dbReference type="Proteomes" id="UP000222366"/>
    </source>
</evidence>
<dbReference type="InterPro" id="IPR038721">
    <property type="entry name" value="IS701-like_DDE_dom"/>
</dbReference>
<reference evidence="2 3" key="1">
    <citation type="journal article" date="2017" name="Nat. Microbiol.">
        <title>Natural product diversity associated with the nematode symbionts Photorhabdus and Xenorhabdus.</title>
        <authorList>
            <person name="Tobias N.J."/>
            <person name="Wolff H."/>
            <person name="Djahanschiri B."/>
            <person name="Grundmann F."/>
            <person name="Kronenwerth M."/>
            <person name="Shi Y.M."/>
            <person name="Simonyi S."/>
            <person name="Grun P."/>
            <person name="Shapiro-Ilan D."/>
            <person name="Pidot S.J."/>
            <person name="Stinear T.P."/>
            <person name="Ebersberger I."/>
            <person name="Bode H.B."/>
        </authorList>
    </citation>
    <scope>NUCLEOTIDE SEQUENCE [LARGE SCALE GENOMIC DNA]</scope>
    <source>
        <strain evidence="2 3">DSM 17904</strain>
    </source>
</reference>
<dbReference type="Proteomes" id="UP000222366">
    <property type="component" value="Unassembled WGS sequence"/>
</dbReference>
<dbReference type="AlphaFoldDB" id="A0A2D0KBS2"/>
<evidence type="ECO:0000313" key="2">
    <source>
        <dbReference type="EMBL" id="PHM60830.1"/>
    </source>
</evidence>
<proteinExistence type="predicted"/>
<accession>A0A2D0KBS2</accession>
<gene>
    <name evidence="2" type="ORF">Xsto_03623</name>
</gene>
<comment type="caution">
    <text evidence="2">The sequence shown here is derived from an EMBL/GenBank/DDBJ whole genome shotgun (WGS) entry which is preliminary data.</text>
</comment>
<organism evidence="2 3">
    <name type="scientific">Xenorhabdus stockiae</name>
    <dbReference type="NCBI Taxonomy" id="351614"/>
    <lineage>
        <taxon>Bacteria</taxon>
        <taxon>Pseudomonadati</taxon>
        <taxon>Pseudomonadota</taxon>
        <taxon>Gammaproteobacteria</taxon>
        <taxon>Enterobacterales</taxon>
        <taxon>Morganellaceae</taxon>
        <taxon>Xenorhabdus</taxon>
    </lineage>
</organism>
<dbReference type="Pfam" id="PF13546">
    <property type="entry name" value="DDE_5"/>
    <property type="match status" value="1"/>
</dbReference>
<protein>
    <submittedName>
        <fullName evidence="2">Transposase</fullName>
    </submittedName>
</protein>
<name>A0A2D0KBS2_9GAMM</name>